<protein>
    <recommendedName>
        <fullName evidence="4">Receptor for retinol uptake STRA6</fullName>
    </recommendedName>
</protein>
<feature type="transmembrane region" description="Helical" evidence="1">
    <location>
        <begin position="458"/>
        <end position="485"/>
    </location>
</feature>
<feature type="transmembrane region" description="Helical" evidence="1">
    <location>
        <begin position="505"/>
        <end position="529"/>
    </location>
</feature>
<keyword evidence="1" id="KW-0472">Membrane</keyword>
<keyword evidence="1" id="KW-0812">Transmembrane</keyword>
<evidence type="ECO:0008006" key="4">
    <source>
        <dbReference type="Google" id="ProtNLM"/>
    </source>
</evidence>
<name>A0ABP0HXB7_9DINO</name>
<keyword evidence="1" id="KW-1133">Transmembrane helix</keyword>
<gene>
    <name evidence="2" type="ORF">CCMP2556_LOCUS3623</name>
</gene>
<dbReference type="EMBL" id="CAXAMN010001447">
    <property type="protein sequence ID" value="CAK8994417.1"/>
    <property type="molecule type" value="Genomic_DNA"/>
</dbReference>
<feature type="transmembrane region" description="Helical" evidence="1">
    <location>
        <begin position="374"/>
        <end position="398"/>
    </location>
</feature>
<sequence length="638" mass="70761">MAPAFGVNDESENGWSGAAARSAAALPPSVEPNRANGAAASARTSCAATTAPVPWWGYLNCAVLAVAFAYPFFAVVDTKSEDSDFTPCDESCTFVQFIGYCDKHLPPTFPENVEKSGGWIHEKHIPRVFPVYVSVQNGGKMEARGPHLYFQNWLPYFYSYYPALFSSMVRRGTTDQFPSSQAANQTICDSIKAKKLHKHLDHGPSRVFYLVTIIIWTILCIAHDWALLYGCPEKWTLSIGLAAFAAQATACTASFLWGSSAVKVFLAEDEASQVTCYYRLGTLSMLLALVPPFLLWKATVTKLENLKLSIAHGDYLYAVLYHVPFRVVRRSIDAPTDSLLILTLHGDPGVSDAESPPVSFGDFRLLALGTRIATLLWLLTQLLVIGPFTIGPLFRRLLSEAVKTQVDSIGSLEAGMKYATYFLAVPVPVILALLGLYRWTGLVPLLIQRRGKKRKCGWLQTILMVLVCLIAMFTQLSAIVSTKYLVDTLLKDAADINELKESWEWYFHGTLTFLLVVFEAIPLFSWPLILRSFIFIPPMYDFLLESSLADLKPEWKLEDHCKVFLGEDTPENGAPRKRKVDSVREALERTGSGLRWHVPLAAELIRAKLAEAEESSESSTDSDAFAEVCETLKLVGDV</sequence>
<comment type="caution">
    <text evidence="2">The sequence shown here is derived from an EMBL/GenBank/DDBJ whole genome shotgun (WGS) entry which is preliminary data.</text>
</comment>
<feature type="transmembrane region" description="Helical" evidence="1">
    <location>
        <begin position="418"/>
        <end position="437"/>
    </location>
</feature>
<evidence type="ECO:0000256" key="1">
    <source>
        <dbReference type="SAM" id="Phobius"/>
    </source>
</evidence>
<keyword evidence="3" id="KW-1185">Reference proteome</keyword>
<organism evidence="2 3">
    <name type="scientific">Durusdinium trenchii</name>
    <dbReference type="NCBI Taxonomy" id="1381693"/>
    <lineage>
        <taxon>Eukaryota</taxon>
        <taxon>Sar</taxon>
        <taxon>Alveolata</taxon>
        <taxon>Dinophyceae</taxon>
        <taxon>Suessiales</taxon>
        <taxon>Symbiodiniaceae</taxon>
        <taxon>Durusdinium</taxon>
    </lineage>
</organism>
<feature type="transmembrane region" description="Helical" evidence="1">
    <location>
        <begin position="277"/>
        <end position="296"/>
    </location>
</feature>
<proteinExistence type="predicted"/>
<accession>A0ABP0HXB7</accession>
<dbReference type="Proteomes" id="UP001642484">
    <property type="component" value="Unassembled WGS sequence"/>
</dbReference>
<evidence type="ECO:0000313" key="3">
    <source>
        <dbReference type="Proteomes" id="UP001642484"/>
    </source>
</evidence>
<reference evidence="2 3" key="1">
    <citation type="submission" date="2024-02" db="EMBL/GenBank/DDBJ databases">
        <authorList>
            <person name="Chen Y."/>
            <person name="Shah S."/>
            <person name="Dougan E. K."/>
            <person name="Thang M."/>
            <person name="Chan C."/>
        </authorList>
    </citation>
    <scope>NUCLEOTIDE SEQUENCE [LARGE SCALE GENOMIC DNA]</scope>
</reference>
<feature type="transmembrane region" description="Helical" evidence="1">
    <location>
        <begin position="207"/>
        <end position="228"/>
    </location>
</feature>
<feature type="transmembrane region" description="Helical" evidence="1">
    <location>
        <begin position="235"/>
        <end position="257"/>
    </location>
</feature>
<evidence type="ECO:0000313" key="2">
    <source>
        <dbReference type="EMBL" id="CAK8994417.1"/>
    </source>
</evidence>